<reference evidence="2" key="1">
    <citation type="journal article" date="2012" name="MBio">
        <title>Comparative genome analysis of Trichophyton rubrum and related dermatophytes reveals candidate genes involved in infection.</title>
        <authorList>
            <person name="Martinez D.A."/>
            <person name="Oliver B.G."/>
            <person name="Graeser Y."/>
            <person name="Goldberg J.M."/>
            <person name="Li W."/>
            <person name="Martinez-Rossi N.M."/>
            <person name="Monod M."/>
            <person name="Shelest E."/>
            <person name="Barton R.C."/>
            <person name="Birch E."/>
            <person name="Brakhage A.A."/>
            <person name="Chen Z."/>
            <person name="Gurr S.J."/>
            <person name="Heiman D."/>
            <person name="Heitman J."/>
            <person name="Kosti I."/>
            <person name="Rossi A."/>
            <person name="Saif S."/>
            <person name="Samalova M."/>
            <person name="Saunders C.W."/>
            <person name="Shea T."/>
            <person name="Summerbell R.C."/>
            <person name="Xu J."/>
            <person name="Young S."/>
            <person name="Zeng Q."/>
            <person name="Birren B.W."/>
            <person name="Cuomo C.A."/>
            <person name="White T.C."/>
        </authorList>
    </citation>
    <scope>NUCLEOTIDE SEQUENCE [LARGE SCALE GENOMIC DNA]</scope>
    <source>
        <strain evidence="2">ATCC MYA-4605 / CBS 113480</strain>
    </source>
</reference>
<dbReference type="HOGENOM" id="CLU_2072592_0_0_1"/>
<sequence>MGLWTRSSNVAVSELESTREIFLSEVEWELSWLLGDKPRSPQPLEETYPKPATLCFLEATFRPLLRPQPVFRAATTTKRAGSRAQHRGNVPIPSVWKIDRKLSTREILSQNKSDRSSK</sequence>
<dbReference type="EMBL" id="DS995705">
    <property type="protein sequence ID" value="EEQ33003.1"/>
    <property type="molecule type" value="Genomic_DNA"/>
</dbReference>
<dbReference type="AlphaFoldDB" id="C5FT00"/>
<dbReference type="RefSeq" id="XP_002845953.1">
    <property type="nucleotide sequence ID" value="XM_002845907.1"/>
</dbReference>
<keyword evidence="2" id="KW-1185">Reference proteome</keyword>
<organism evidence="1 2">
    <name type="scientific">Arthroderma otae (strain ATCC MYA-4605 / CBS 113480)</name>
    <name type="common">Microsporum canis</name>
    <dbReference type="NCBI Taxonomy" id="554155"/>
    <lineage>
        <taxon>Eukaryota</taxon>
        <taxon>Fungi</taxon>
        <taxon>Dikarya</taxon>
        <taxon>Ascomycota</taxon>
        <taxon>Pezizomycotina</taxon>
        <taxon>Eurotiomycetes</taxon>
        <taxon>Eurotiomycetidae</taxon>
        <taxon>Onygenales</taxon>
        <taxon>Arthrodermataceae</taxon>
        <taxon>Microsporum</taxon>
    </lineage>
</organism>
<evidence type="ECO:0000313" key="1">
    <source>
        <dbReference type="EMBL" id="EEQ33003.1"/>
    </source>
</evidence>
<dbReference type="Proteomes" id="UP000002035">
    <property type="component" value="Unassembled WGS sequence"/>
</dbReference>
<gene>
    <name evidence="1" type="ORF">MCYG_05822</name>
</gene>
<dbReference type="VEuPathDB" id="FungiDB:MCYG_05822"/>
<accession>C5FT00</accession>
<name>C5FT00_ARTOC</name>
<protein>
    <submittedName>
        <fullName evidence="1">Uncharacterized protein</fullName>
    </submittedName>
</protein>
<proteinExistence type="predicted"/>
<evidence type="ECO:0000313" key="2">
    <source>
        <dbReference type="Proteomes" id="UP000002035"/>
    </source>
</evidence>
<dbReference type="GeneID" id="9224253"/>